<dbReference type="NCBIfam" id="NF001126">
    <property type="entry name" value="PRK00139.1-4"/>
    <property type="match status" value="1"/>
</dbReference>
<feature type="short sequence motif" description="Meso-diaminopimelate recognition motif" evidence="7">
    <location>
        <begin position="423"/>
        <end position="426"/>
    </location>
</feature>
<dbReference type="Gene3D" id="3.90.190.20">
    <property type="entry name" value="Mur ligase, C-terminal domain"/>
    <property type="match status" value="1"/>
</dbReference>
<feature type="binding site" evidence="7">
    <location>
        <position position="189"/>
    </location>
    <ligand>
        <name>UDP-N-acetyl-alpha-D-muramoyl-L-alanyl-D-glutamate</name>
        <dbReference type="ChEBI" id="CHEBI:83900"/>
    </ligand>
</feature>
<keyword evidence="6 7" id="KW-0961">Cell wall biogenesis/degradation</keyword>
<proteinExistence type="inferred from homology"/>
<keyword evidence="7" id="KW-0963">Cytoplasm</keyword>
<keyword evidence="7 12" id="KW-0436">Ligase</keyword>
<dbReference type="InterPro" id="IPR005761">
    <property type="entry name" value="UDP-N-AcMur-Glu-dNH2Pim_ligase"/>
</dbReference>
<comment type="PTM">
    <text evidence="7">Carboxylation is probably crucial for Mg(2+) binding and, consequently, for the gamma-phosphate positioning of ATP.</text>
</comment>
<reference evidence="12 13" key="1">
    <citation type="submission" date="2018-05" db="EMBL/GenBank/DDBJ databases">
        <title>Candidatus Cardinium hertigii Genome Assembly.</title>
        <authorList>
            <person name="Showmaker K.C."/>
            <person name="Walden K.O."/>
            <person name="Fields C.J."/>
            <person name="Lambert K.N."/>
            <person name="Hudson M.E."/>
        </authorList>
    </citation>
    <scope>NUCLEOTIDE SEQUENCE [LARGE SCALE GENOMIC DNA]</scope>
    <source>
        <strain evidence="13">cHgTN10</strain>
    </source>
</reference>
<dbReference type="Pfam" id="PF01225">
    <property type="entry name" value="Mur_ligase"/>
    <property type="match status" value="1"/>
</dbReference>
<keyword evidence="7" id="KW-0067">ATP-binding</keyword>
<dbReference type="UniPathway" id="UPA00219"/>
<organism evidence="12 13">
    <name type="scientific">Candidatus Cardinium hertigii</name>
    <dbReference type="NCBI Taxonomy" id="247481"/>
    <lineage>
        <taxon>Bacteria</taxon>
        <taxon>Pseudomonadati</taxon>
        <taxon>Bacteroidota</taxon>
        <taxon>Cytophagia</taxon>
        <taxon>Cytophagales</taxon>
        <taxon>Amoebophilaceae</taxon>
        <taxon>Candidatus Cardinium</taxon>
    </lineage>
</organism>
<feature type="binding site" evidence="7">
    <location>
        <begin position="154"/>
        <end position="155"/>
    </location>
    <ligand>
        <name>UDP-N-acetyl-alpha-D-muramoyl-L-alanyl-D-glutamate</name>
        <dbReference type="ChEBI" id="CHEBI:83900"/>
    </ligand>
</feature>
<dbReference type="HAMAP" id="MF_00208">
    <property type="entry name" value="MurE"/>
    <property type="match status" value="1"/>
</dbReference>
<dbReference type="EMBL" id="CP029619">
    <property type="protein sequence ID" value="AWN82132.1"/>
    <property type="molecule type" value="Genomic_DNA"/>
</dbReference>
<dbReference type="GO" id="GO:0008360">
    <property type="term" value="P:regulation of cell shape"/>
    <property type="evidence" value="ECO:0007669"/>
    <property type="project" value="UniProtKB-KW"/>
</dbReference>
<dbReference type="PANTHER" id="PTHR23135:SF4">
    <property type="entry name" value="UDP-N-ACETYLMURAMOYL-L-ALANYL-D-GLUTAMATE--2,6-DIAMINOPIMELATE LIGASE MURE HOMOLOG, CHLOROPLASTIC"/>
    <property type="match status" value="1"/>
</dbReference>
<evidence type="ECO:0000259" key="11">
    <source>
        <dbReference type="Pfam" id="PF08245"/>
    </source>
</evidence>
<keyword evidence="2 7" id="KW-0132">Cell division</keyword>
<dbReference type="SUPFAM" id="SSF53623">
    <property type="entry name" value="MurD-like peptide ligases, catalytic domain"/>
    <property type="match status" value="1"/>
</dbReference>
<dbReference type="InterPro" id="IPR013221">
    <property type="entry name" value="Mur_ligase_cen"/>
</dbReference>
<feature type="binding site" evidence="7">
    <location>
        <position position="31"/>
    </location>
    <ligand>
        <name>UDP-N-acetyl-alpha-D-muramoyl-L-alanyl-D-glutamate</name>
        <dbReference type="ChEBI" id="CHEBI:83900"/>
    </ligand>
</feature>
<dbReference type="RefSeq" id="WP_109997525.1">
    <property type="nucleotide sequence ID" value="NZ_CP029619.1"/>
</dbReference>
<keyword evidence="7" id="KW-0460">Magnesium</keyword>
<dbReference type="Gene3D" id="3.40.1390.10">
    <property type="entry name" value="MurE/MurF, N-terminal domain"/>
    <property type="match status" value="1"/>
</dbReference>
<dbReference type="AlphaFoldDB" id="A0A2Z3LDD5"/>
<comment type="similarity">
    <text evidence="1 7">Belongs to the MurCDEF family. MurE subfamily.</text>
</comment>
<evidence type="ECO:0000256" key="8">
    <source>
        <dbReference type="RuleBase" id="RU004135"/>
    </source>
</evidence>
<feature type="binding site" evidence="7">
    <location>
        <position position="399"/>
    </location>
    <ligand>
        <name>meso-2,6-diaminopimelate</name>
        <dbReference type="ChEBI" id="CHEBI:57791"/>
    </ligand>
</feature>
<dbReference type="SUPFAM" id="SSF63418">
    <property type="entry name" value="MurE/MurF N-terminal domain"/>
    <property type="match status" value="1"/>
</dbReference>
<dbReference type="GO" id="GO:0071555">
    <property type="term" value="P:cell wall organization"/>
    <property type="evidence" value="ECO:0007669"/>
    <property type="project" value="UniProtKB-KW"/>
</dbReference>
<evidence type="ECO:0000256" key="6">
    <source>
        <dbReference type="ARBA" id="ARBA00023316"/>
    </source>
</evidence>
<gene>
    <name evidence="7 12" type="primary">murE</name>
    <name evidence="12" type="ORF">DK880_00827</name>
</gene>
<dbReference type="GO" id="GO:0000287">
    <property type="term" value="F:magnesium ion binding"/>
    <property type="evidence" value="ECO:0007669"/>
    <property type="project" value="UniProtKB-UniRule"/>
</dbReference>
<dbReference type="InterPro" id="IPR036565">
    <property type="entry name" value="Mur-like_cat_sf"/>
</dbReference>
<dbReference type="InterPro" id="IPR000713">
    <property type="entry name" value="Mur_ligase_N"/>
</dbReference>
<comment type="cofactor">
    <cofactor evidence="7">
        <name>Mg(2+)</name>
        <dbReference type="ChEBI" id="CHEBI:18420"/>
    </cofactor>
</comment>
<feature type="domain" description="Mur ligase central" evidence="11">
    <location>
        <begin position="110"/>
        <end position="306"/>
    </location>
</feature>
<comment type="function">
    <text evidence="7">Catalyzes the addition of meso-diaminopimelic acid to the nucleotide precursor UDP-N-acetylmuramoyl-L-alanyl-D-glutamate (UMAG) in the biosynthesis of bacterial cell-wall peptidoglycan.</text>
</comment>
<protein>
    <recommendedName>
        <fullName evidence="7">UDP-N-acetylmuramoyl-L-alanyl-D-glutamate--2,6-diaminopimelate ligase</fullName>
        <ecNumber evidence="7">6.3.2.13</ecNumber>
    </recommendedName>
    <alternativeName>
        <fullName evidence="7">Meso-A2pm-adding enzyme</fullName>
    </alternativeName>
    <alternativeName>
        <fullName evidence="7">Meso-diaminopimelate-adding enzyme</fullName>
    </alternativeName>
    <alternativeName>
        <fullName evidence="7">UDP-MurNAc-L-Ala-D-Glu:meso-diaminopimelate ligase</fullName>
    </alternativeName>
    <alternativeName>
        <fullName evidence="7">UDP-MurNAc-tripeptide synthetase</fullName>
    </alternativeName>
    <alternativeName>
        <fullName evidence="7">UDP-N-acetylmuramyl-tripeptide synthetase</fullName>
    </alternativeName>
</protein>
<dbReference type="EC" id="6.3.2.13" evidence="7"/>
<dbReference type="Pfam" id="PF02875">
    <property type="entry name" value="Mur_ligase_C"/>
    <property type="match status" value="1"/>
</dbReference>
<dbReference type="Proteomes" id="UP000245872">
    <property type="component" value="Chromosome"/>
</dbReference>
<feature type="domain" description="Mur ligase C-terminal" evidence="10">
    <location>
        <begin position="357"/>
        <end position="478"/>
    </location>
</feature>
<evidence type="ECO:0000313" key="13">
    <source>
        <dbReference type="Proteomes" id="UP000245872"/>
    </source>
</evidence>
<dbReference type="Pfam" id="PF08245">
    <property type="entry name" value="Mur_ligase_M"/>
    <property type="match status" value="1"/>
</dbReference>
<evidence type="ECO:0000259" key="9">
    <source>
        <dbReference type="Pfam" id="PF01225"/>
    </source>
</evidence>
<comment type="pathway">
    <text evidence="7 8">Cell wall biogenesis; peptidoglycan biosynthesis.</text>
</comment>
<name>A0A2Z3LDD5_9BACT</name>
<feature type="binding site" evidence="7">
    <location>
        <begin position="423"/>
        <end position="426"/>
    </location>
    <ligand>
        <name>meso-2,6-diaminopimelate</name>
        <dbReference type="ChEBI" id="CHEBI:57791"/>
    </ligand>
</feature>
<feature type="binding site" evidence="7">
    <location>
        <position position="29"/>
    </location>
    <ligand>
        <name>UDP-N-acetyl-alpha-D-muramoyl-L-alanyl-D-glutamate</name>
        <dbReference type="ChEBI" id="CHEBI:83900"/>
    </ligand>
</feature>
<keyword evidence="13" id="KW-1185">Reference proteome</keyword>
<sequence>MKILQELLVGLTVKEVVGSTDKPIAALCLDSRQAMAHTCFIALTGTQVDGHQYISVAVEAGSTAIVVTVLPTVLQEAVTYIVVEDSKQALGKMAANFYDHPSKQLKVIAVTGTNGKTTIVHLLHGMARQMNHKAGMFSSIHNKILDQIYPASHTTPDALQLQAALQRMVQAGCGYCFMEASSHALVQERLAGMHCTAAIFSNITHEHLDYHLDFAAYIKAKKKLFDRLPAPALALVNQQDRNSAIMLQNCKAQKFTFSVGNAADFSAKVITHTLQGLEMEIAQQRIWFRLIGLFNASNILAAYAMAQLLGWDSQQSLLALSAIPPILGRMNCITSGPHKLSQQITVPENEKKKQHRKQPQVIIDYAHTPDALAKVMTTLRSLLPANGRLLTVMGCGGNRDQQKRALIGKLLVDHSDLAIFTSDNPREEDLQEIIYAMQQGVPIAARTKLLIVMDRTIAIQTACLLAQPNDIVLVVGKGHQHYEEIKGTKHYFCEPEIIQQFFRDQNSA</sequence>
<dbReference type="GO" id="GO:0009252">
    <property type="term" value="P:peptidoglycan biosynthetic process"/>
    <property type="evidence" value="ECO:0007669"/>
    <property type="project" value="UniProtKB-UniRule"/>
</dbReference>
<feature type="binding site" evidence="7">
    <location>
        <position position="181"/>
    </location>
    <ligand>
        <name>UDP-N-acetyl-alpha-D-muramoyl-L-alanyl-D-glutamate</name>
        <dbReference type="ChEBI" id="CHEBI:83900"/>
    </ligand>
</feature>
<feature type="binding site" evidence="7">
    <location>
        <begin position="112"/>
        <end position="118"/>
    </location>
    <ligand>
        <name>ATP</name>
        <dbReference type="ChEBI" id="CHEBI:30616"/>
    </ligand>
</feature>
<keyword evidence="3 7" id="KW-0133">Cell shape</keyword>
<dbReference type="GO" id="GO:0005524">
    <property type="term" value="F:ATP binding"/>
    <property type="evidence" value="ECO:0007669"/>
    <property type="project" value="UniProtKB-UniRule"/>
</dbReference>
<feature type="binding site" evidence="7">
    <location>
        <position position="187"/>
    </location>
    <ligand>
        <name>UDP-N-acetyl-alpha-D-muramoyl-L-alanyl-D-glutamate</name>
        <dbReference type="ChEBI" id="CHEBI:83900"/>
    </ligand>
</feature>
<comment type="caution">
    <text evidence="7">Lacks conserved residue(s) required for the propagation of feature annotation.</text>
</comment>
<dbReference type="InterPro" id="IPR035911">
    <property type="entry name" value="MurE/MurF_N"/>
</dbReference>
<evidence type="ECO:0000256" key="7">
    <source>
        <dbReference type="HAMAP-Rule" id="MF_00208"/>
    </source>
</evidence>
<evidence type="ECO:0000259" key="10">
    <source>
        <dbReference type="Pfam" id="PF02875"/>
    </source>
</evidence>
<dbReference type="KEGG" id="cher:DK880_00827"/>
<evidence type="ECO:0000313" key="12">
    <source>
        <dbReference type="EMBL" id="AWN82132.1"/>
    </source>
</evidence>
<dbReference type="GO" id="GO:0005737">
    <property type="term" value="C:cytoplasm"/>
    <property type="evidence" value="ECO:0007669"/>
    <property type="project" value="UniProtKB-SubCell"/>
</dbReference>
<dbReference type="OrthoDB" id="9800958at2"/>
<comment type="catalytic activity">
    <reaction evidence="7">
        <text>UDP-N-acetyl-alpha-D-muramoyl-L-alanyl-D-glutamate + meso-2,6-diaminopimelate + ATP = UDP-N-acetyl-alpha-D-muramoyl-L-alanyl-gamma-D-glutamyl-meso-2,6-diaminopimelate + ADP + phosphate + H(+)</text>
        <dbReference type="Rhea" id="RHEA:23676"/>
        <dbReference type="ChEBI" id="CHEBI:15378"/>
        <dbReference type="ChEBI" id="CHEBI:30616"/>
        <dbReference type="ChEBI" id="CHEBI:43474"/>
        <dbReference type="ChEBI" id="CHEBI:57791"/>
        <dbReference type="ChEBI" id="CHEBI:83900"/>
        <dbReference type="ChEBI" id="CHEBI:83905"/>
        <dbReference type="ChEBI" id="CHEBI:456216"/>
        <dbReference type="EC" id="6.3.2.13"/>
    </reaction>
</comment>
<evidence type="ECO:0000256" key="5">
    <source>
        <dbReference type="ARBA" id="ARBA00023306"/>
    </source>
</evidence>
<keyword evidence="7" id="KW-0547">Nucleotide-binding</keyword>
<feature type="binding site" evidence="7">
    <location>
        <position position="476"/>
    </location>
    <ligand>
        <name>meso-2,6-diaminopimelate</name>
        <dbReference type="ChEBI" id="CHEBI:57791"/>
    </ligand>
</feature>
<dbReference type="NCBIfam" id="TIGR01085">
    <property type="entry name" value="murE"/>
    <property type="match status" value="1"/>
</dbReference>
<dbReference type="SUPFAM" id="SSF53244">
    <property type="entry name" value="MurD-like peptide ligases, peptide-binding domain"/>
    <property type="match status" value="1"/>
</dbReference>
<keyword evidence="4 7" id="KW-0573">Peptidoglycan synthesis</keyword>
<evidence type="ECO:0000256" key="3">
    <source>
        <dbReference type="ARBA" id="ARBA00022960"/>
    </source>
</evidence>
<accession>A0A2Z3LDD5</accession>
<feature type="modified residue" description="N6-carboxylysine" evidence="7">
    <location>
        <position position="221"/>
    </location>
</feature>
<comment type="subcellular location">
    <subcellularLocation>
        <location evidence="7 8">Cytoplasm</location>
    </subcellularLocation>
</comment>
<dbReference type="Gene3D" id="3.40.1190.10">
    <property type="entry name" value="Mur-like, catalytic domain"/>
    <property type="match status" value="1"/>
</dbReference>
<evidence type="ECO:0000256" key="1">
    <source>
        <dbReference type="ARBA" id="ARBA00005898"/>
    </source>
</evidence>
<dbReference type="InterPro" id="IPR004101">
    <property type="entry name" value="Mur_ligase_C"/>
</dbReference>
<keyword evidence="5 7" id="KW-0131">Cell cycle</keyword>
<evidence type="ECO:0000256" key="2">
    <source>
        <dbReference type="ARBA" id="ARBA00022618"/>
    </source>
</evidence>
<dbReference type="GO" id="GO:0008765">
    <property type="term" value="F:UDP-N-acetylmuramoylalanyl-D-glutamate-2,6-diaminopimelate ligase activity"/>
    <property type="evidence" value="ECO:0007669"/>
    <property type="project" value="UniProtKB-UniRule"/>
</dbReference>
<dbReference type="GO" id="GO:0051301">
    <property type="term" value="P:cell division"/>
    <property type="evidence" value="ECO:0007669"/>
    <property type="project" value="UniProtKB-KW"/>
</dbReference>
<dbReference type="PANTHER" id="PTHR23135">
    <property type="entry name" value="MUR LIGASE FAMILY MEMBER"/>
    <property type="match status" value="1"/>
</dbReference>
<dbReference type="InterPro" id="IPR036615">
    <property type="entry name" value="Mur_ligase_C_dom_sf"/>
</dbReference>
<feature type="domain" description="Mur ligase N-terminal catalytic" evidence="9">
    <location>
        <begin position="24"/>
        <end position="98"/>
    </location>
</feature>
<evidence type="ECO:0000256" key="4">
    <source>
        <dbReference type="ARBA" id="ARBA00022984"/>
    </source>
</evidence>